<comment type="similarity">
    <text evidence="6">Belongs to the drug/metabolite transporter (DMT) superfamily. Small multidrug resistance (SMR) (TC 2.A.7.1) family.</text>
</comment>
<dbReference type="GO" id="GO:0005886">
    <property type="term" value="C:plasma membrane"/>
    <property type="evidence" value="ECO:0007669"/>
    <property type="project" value="UniProtKB-SubCell"/>
</dbReference>
<dbReference type="PANTHER" id="PTHR30561">
    <property type="entry name" value="SMR FAMILY PROTON-DEPENDENT DRUG EFFLUX TRANSPORTER SUGE"/>
    <property type="match status" value="1"/>
</dbReference>
<protein>
    <submittedName>
        <fullName evidence="8">Cation/cationic drug transporter</fullName>
    </submittedName>
</protein>
<feature type="transmembrane region" description="Helical" evidence="7">
    <location>
        <begin position="97"/>
        <end position="116"/>
    </location>
</feature>
<comment type="subcellular location">
    <subcellularLocation>
        <location evidence="1 6">Cell membrane</location>
        <topology evidence="1 6">Multi-pass membrane protein</topology>
    </subcellularLocation>
</comment>
<keyword evidence="4 7" id="KW-1133">Transmembrane helix</keyword>
<comment type="caution">
    <text evidence="8">The sequence shown here is derived from an EMBL/GenBank/DDBJ whole genome shotgun (WGS) entry which is preliminary data.</text>
</comment>
<feature type="transmembrane region" description="Helical" evidence="7">
    <location>
        <begin position="70"/>
        <end position="91"/>
    </location>
</feature>
<keyword evidence="3 6" id="KW-0812">Transmembrane</keyword>
<feature type="transmembrane region" description="Helical" evidence="7">
    <location>
        <begin position="43"/>
        <end position="63"/>
    </location>
</feature>
<dbReference type="EMBL" id="LGGP01000163">
    <property type="protein sequence ID" value="KUK80393.1"/>
    <property type="molecule type" value="Genomic_DNA"/>
</dbReference>
<dbReference type="Gene3D" id="1.10.3730.20">
    <property type="match status" value="1"/>
</dbReference>
<dbReference type="SUPFAM" id="SSF103481">
    <property type="entry name" value="Multidrug resistance efflux transporter EmrE"/>
    <property type="match status" value="1"/>
</dbReference>
<dbReference type="GO" id="GO:0022857">
    <property type="term" value="F:transmembrane transporter activity"/>
    <property type="evidence" value="ECO:0007669"/>
    <property type="project" value="InterPro"/>
</dbReference>
<dbReference type="InterPro" id="IPR037185">
    <property type="entry name" value="EmrE-like"/>
</dbReference>
<dbReference type="Pfam" id="PF00893">
    <property type="entry name" value="Multi_Drug_Res"/>
    <property type="match status" value="1"/>
</dbReference>
<accession>A0A101HP02</accession>
<organism evidence="8 9">
    <name type="scientific">Mesotoga prima</name>
    <dbReference type="NCBI Taxonomy" id="1184387"/>
    <lineage>
        <taxon>Bacteria</taxon>
        <taxon>Thermotogati</taxon>
        <taxon>Thermotogota</taxon>
        <taxon>Thermotogae</taxon>
        <taxon>Kosmotogales</taxon>
        <taxon>Kosmotogaceae</taxon>
        <taxon>Mesotoga</taxon>
    </lineage>
</organism>
<dbReference type="InterPro" id="IPR000390">
    <property type="entry name" value="Small_drug/metabolite_transptr"/>
</dbReference>
<reference evidence="9" key="1">
    <citation type="journal article" date="2015" name="MBio">
        <title>Genome-Resolved Metagenomic Analysis Reveals Roles for Candidate Phyla and Other Microbial Community Members in Biogeochemical Transformations in Oil Reservoirs.</title>
        <authorList>
            <person name="Hu P."/>
            <person name="Tom L."/>
            <person name="Singh A."/>
            <person name="Thomas B.C."/>
            <person name="Baker B.J."/>
            <person name="Piceno Y.M."/>
            <person name="Andersen G.L."/>
            <person name="Banfield J.F."/>
        </authorList>
    </citation>
    <scope>NUCLEOTIDE SEQUENCE [LARGE SCALE GENOMIC DNA]</scope>
</reference>
<evidence type="ECO:0000256" key="6">
    <source>
        <dbReference type="RuleBase" id="RU003942"/>
    </source>
</evidence>
<proteinExistence type="inferred from homology"/>
<dbReference type="InterPro" id="IPR045324">
    <property type="entry name" value="Small_multidrug_res"/>
</dbReference>
<keyword evidence="2" id="KW-1003">Cell membrane</keyword>
<evidence type="ECO:0000313" key="8">
    <source>
        <dbReference type="EMBL" id="KUK80393.1"/>
    </source>
</evidence>
<dbReference type="PATRIC" id="fig|1184387.3.peg.1415"/>
<evidence type="ECO:0000313" key="9">
    <source>
        <dbReference type="Proteomes" id="UP000054092"/>
    </source>
</evidence>
<gene>
    <name evidence="8" type="ORF">XD94_1005</name>
</gene>
<dbReference type="PANTHER" id="PTHR30561:SF9">
    <property type="entry name" value="4-AMINO-4-DEOXY-L-ARABINOSE-PHOSPHOUNDECAPRENOL FLIPPASE SUBUNIT ARNF-RELATED"/>
    <property type="match status" value="1"/>
</dbReference>
<name>A0A101HP02_9BACT</name>
<evidence type="ECO:0000256" key="7">
    <source>
        <dbReference type="SAM" id="Phobius"/>
    </source>
</evidence>
<sequence>MILVVAIVFNAGANVLLKYGMQNAPDINTVGLKGMLLNSITNISVWLGLFSFGVAFIFYSVVLTKMKLGVAYPIMTSAGFAIVTVAAVFLFDERLSAMKLMGIAVIAVGIWLVAIAK</sequence>
<dbReference type="AlphaFoldDB" id="A0A101HP02"/>
<evidence type="ECO:0000256" key="2">
    <source>
        <dbReference type="ARBA" id="ARBA00022475"/>
    </source>
</evidence>
<evidence type="ECO:0000256" key="4">
    <source>
        <dbReference type="ARBA" id="ARBA00022989"/>
    </source>
</evidence>
<evidence type="ECO:0000256" key="3">
    <source>
        <dbReference type="ARBA" id="ARBA00022692"/>
    </source>
</evidence>
<evidence type="ECO:0000256" key="5">
    <source>
        <dbReference type="ARBA" id="ARBA00023136"/>
    </source>
</evidence>
<keyword evidence="5 7" id="KW-0472">Membrane</keyword>
<dbReference type="Proteomes" id="UP000054092">
    <property type="component" value="Unassembled WGS sequence"/>
</dbReference>
<evidence type="ECO:0000256" key="1">
    <source>
        <dbReference type="ARBA" id="ARBA00004651"/>
    </source>
</evidence>